<dbReference type="PROSITE" id="PS50891">
    <property type="entry name" value="LOB"/>
    <property type="match status" value="1"/>
</dbReference>
<keyword evidence="4" id="KW-0539">Nucleus</keyword>
<feature type="coiled-coil region" evidence="5">
    <location>
        <begin position="115"/>
        <end position="142"/>
    </location>
</feature>
<comment type="caution">
    <text evidence="8">The sequence shown here is derived from an EMBL/GenBank/DDBJ whole genome shotgun (WGS) entry which is preliminary data.</text>
</comment>
<comment type="similarity">
    <text evidence="2">Belongs to the LOB domain-containing protein family.</text>
</comment>
<feature type="compositionally biased region" description="Basic and acidic residues" evidence="6">
    <location>
        <begin position="1"/>
        <end position="13"/>
    </location>
</feature>
<evidence type="ECO:0000256" key="4">
    <source>
        <dbReference type="ARBA" id="ARBA00023242"/>
    </source>
</evidence>
<reference evidence="8" key="1">
    <citation type="submission" date="2021-03" db="EMBL/GenBank/DDBJ databases">
        <authorList>
            <person name="Li Z."/>
            <person name="Yang C."/>
        </authorList>
    </citation>
    <scope>NUCLEOTIDE SEQUENCE</scope>
    <source>
        <strain evidence="8">Dzin_1.0</strain>
        <tissue evidence="8">Leaf</tissue>
    </source>
</reference>
<dbReference type="Proteomes" id="UP001085076">
    <property type="component" value="Miscellaneous, Linkage group lg03"/>
</dbReference>
<sequence>MQGDHRATLKLQDDDNPQGIRTSVHESPPPSTRAPCAACSFLQRECLTWCIFAPYFPPDHKDKFLTIHRVFGARNIAKYLATVPLEQRPGEVAALFSNASVWIQHPVYNCSMPTKYQLELLKQELENEIKELKNKRGMSTNELAAPVVQQQQQHASNNHPGLISVSEEPNEEIPFSANQRNFPKIPRKSLDVILEFH</sequence>
<evidence type="ECO:0000256" key="1">
    <source>
        <dbReference type="ARBA" id="ARBA00004123"/>
    </source>
</evidence>
<accession>A0A9D5CS37</accession>
<dbReference type="AlphaFoldDB" id="A0A9D5CS37"/>
<dbReference type="EMBL" id="JAGGNH010000003">
    <property type="protein sequence ID" value="KAJ0978830.1"/>
    <property type="molecule type" value="Genomic_DNA"/>
</dbReference>
<evidence type="ECO:0000256" key="3">
    <source>
        <dbReference type="ARBA" id="ARBA00022473"/>
    </source>
</evidence>
<organism evidence="8 9">
    <name type="scientific">Dioscorea zingiberensis</name>
    <dbReference type="NCBI Taxonomy" id="325984"/>
    <lineage>
        <taxon>Eukaryota</taxon>
        <taxon>Viridiplantae</taxon>
        <taxon>Streptophyta</taxon>
        <taxon>Embryophyta</taxon>
        <taxon>Tracheophyta</taxon>
        <taxon>Spermatophyta</taxon>
        <taxon>Magnoliopsida</taxon>
        <taxon>Liliopsida</taxon>
        <taxon>Dioscoreales</taxon>
        <taxon>Dioscoreaceae</taxon>
        <taxon>Dioscorea</taxon>
    </lineage>
</organism>
<dbReference type="PANTHER" id="PTHR31301">
    <property type="entry name" value="LOB DOMAIN-CONTAINING PROTEIN 4-RELATED"/>
    <property type="match status" value="1"/>
</dbReference>
<feature type="region of interest" description="Disordered" evidence="6">
    <location>
        <begin position="1"/>
        <end position="32"/>
    </location>
</feature>
<feature type="domain" description="LOB" evidence="7">
    <location>
        <begin position="34"/>
        <end position="136"/>
    </location>
</feature>
<keyword evidence="9" id="KW-1185">Reference proteome</keyword>
<gene>
    <name evidence="8" type="ORF">J5N97_014304</name>
</gene>
<comment type="subcellular location">
    <subcellularLocation>
        <location evidence="1">Nucleus</location>
    </subcellularLocation>
</comment>
<reference evidence="8" key="2">
    <citation type="journal article" date="2022" name="Hortic Res">
        <title>The genome of Dioscorea zingiberensis sheds light on the biosynthesis, origin and evolution of the medicinally important diosgenin saponins.</title>
        <authorList>
            <person name="Li Y."/>
            <person name="Tan C."/>
            <person name="Li Z."/>
            <person name="Guo J."/>
            <person name="Li S."/>
            <person name="Chen X."/>
            <person name="Wang C."/>
            <person name="Dai X."/>
            <person name="Yang H."/>
            <person name="Song W."/>
            <person name="Hou L."/>
            <person name="Xu J."/>
            <person name="Tong Z."/>
            <person name="Xu A."/>
            <person name="Yuan X."/>
            <person name="Wang W."/>
            <person name="Yang Q."/>
            <person name="Chen L."/>
            <person name="Sun Z."/>
            <person name="Wang K."/>
            <person name="Pan B."/>
            <person name="Chen J."/>
            <person name="Bao Y."/>
            <person name="Liu F."/>
            <person name="Qi X."/>
            <person name="Gang D.R."/>
            <person name="Wen J."/>
            <person name="Li J."/>
        </authorList>
    </citation>
    <scope>NUCLEOTIDE SEQUENCE</scope>
    <source>
        <strain evidence="8">Dzin_1.0</strain>
    </source>
</reference>
<dbReference type="InterPro" id="IPR004883">
    <property type="entry name" value="LOB"/>
</dbReference>
<evidence type="ECO:0000256" key="6">
    <source>
        <dbReference type="SAM" id="MobiDB-lite"/>
    </source>
</evidence>
<keyword evidence="5" id="KW-0175">Coiled coil</keyword>
<name>A0A9D5CS37_9LILI</name>
<dbReference type="PANTHER" id="PTHR31301:SF83">
    <property type="entry name" value="PROTEIN ASYMMETRIC LEAVES 2"/>
    <property type="match status" value="1"/>
</dbReference>
<evidence type="ECO:0000313" key="9">
    <source>
        <dbReference type="Proteomes" id="UP001085076"/>
    </source>
</evidence>
<evidence type="ECO:0000259" key="7">
    <source>
        <dbReference type="PROSITE" id="PS50891"/>
    </source>
</evidence>
<evidence type="ECO:0000256" key="2">
    <source>
        <dbReference type="ARBA" id="ARBA00005474"/>
    </source>
</evidence>
<proteinExistence type="inferred from homology"/>
<evidence type="ECO:0000313" key="8">
    <source>
        <dbReference type="EMBL" id="KAJ0978830.1"/>
    </source>
</evidence>
<protein>
    <recommendedName>
        <fullName evidence="7">LOB domain-containing protein</fullName>
    </recommendedName>
</protein>
<dbReference type="GO" id="GO:0005634">
    <property type="term" value="C:nucleus"/>
    <property type="evidence" value="ECO:0007669"/>
    <property type="project" value="UniProtKB-SubCell"/>
</dbReference>
<dbReference type="Pfam" id="PF03195">
    <property type="entry name" value="LOB"/>
    <property type="match status" value="1"/>
</dbReference>
<evidence type="ECO:0000256" key="5">
    <source>
        <dbReference type="SAM" id="Coils"/>
    </source>
</evidence>
<keyword evidence="3" id="KW-0217">Developmental protein</keyword>